<evidence type="ECO:0000313" key="5">
    <source>
        <dbReference type="EMBL" id="MBB5284072.1"/>
    </source>
</evidence>
<dbReference type="Pfam" id="PF13290">
    <property type="entry name" value="CHB_HEX_C_1"/>
    <property type="match status" value="1"/>
</dbReference>
<dbReference type="Gene3D" id="3.80.10.10">
    <property type="entry name" value="Ribonuclease Inhibitor"/>
    <property type="match status" value="1"/>
</dbReference>
<sequence>MPRFRSFVYNSTFFLNGLLLFLLVMESRLVIPAWLQVAGRMHPLLLHFPIVVLVLYAGWILVGPRQDQEPFYRQLADQLLLLGAFTAALTALVGLLLAQEEGYEASALFWHKWTGAGTSFLSLTAYHFRNHFRSQRVPARLASAGLVGLLLYTGHLGGNITHGADFVLAPLRSGSEPSVALADAVVFTHLVQPVLEEKCISCHSTQKAKGELVMETAELLTQGGKNGVLWDTTQADLGLLLRRVHLPLDDKKHMPPKGKVQLTEAEVLMLESWIRRGASFTMKVHELPTTDPLYAYAAARLQGTSGTSYDFPVADESTLRELTSNYRVITPLFAGSPALVVNFYNPAGFSAQDITALKPIREQVVAMDLSTMPLKDEDVKSLAQFPNLERLILNFTPITGSTLTELKKVPRLKTLSLTGTKVTAAQLRPLSTFPALRTVYAADTDIPPTEFDQLKKQLTSLHWESGFRSDTVRLKLTPPVIENEEQIISGPVPLRLKHAIRGTVIRYTTDGSEPDSVSSPVYKPGITIAKNTQLKARVFKEGWYGSDQAEYFFFQSALRPQRLQLITKPDPQYPAQGSATLMDSVKSEASYKSGQWLGYLNEPMVLGLHFEKPTAVSSITLSTLRQVSNSIFPPEQIEVWGGPNEKQLKVLGTLQPTMPTLETRSVRGLAFECKFDPTTVQYIKVVAKPVGKLPPWHSRRGERAWVFVDELFVN</sequence>
<accession>A0A840TR98</accession>
<dbReference type="InterPro" id="IPR032675">
    <property type="entry name" value="LRR_dom_sf"/>
</dbReference>
<feature type="transmembrane region" description="Helical" evidence="1">
    <location>
        <begin position="7"/>
        <end position="24"/>
    </location>
</feature>
<evidence type="ECO:0000259" key="2">
    <source>
        <dbReference type="Pfam" id="PF07635"/>
    </source>
</evidence>
<proteinExistence type="predicted"/>
<feature type="transmembrane region" description="Helical" evidence="1">
    <location>
        <begin position="110"/>
        <end position="128"/>
    </location>
</feature>
<dbReference type="SUPFAM" id="SSF52047">
    <property type="entry name" value="RNI-like"/>
    <property type="match status" value="1"/>
</dbReference>
<gene>
    <name evidence="5" type="ORF">HNQ92_002215</name>
</gene>
<feature type="transmembrane region" description="Helical" evidence="1">
    <location>
        <begin position="75"/>
        <end position="98"/>
    </location>
</feature>
<dbReference type="PANTHER" id="PTHR35889">
    <property type="entry name" value="CYCLOINULO-OLIGOSACCHARIDE FRUCTANOTRANSFERASE-RELATED"/>
    <property type="match status" value="1"/>
</dbReference>
<dbReference type="Pfam" id="PF07635">
    <property type="entry name" value="PSCyt1"/>
    <property type="match status" value="1"/>
</dbReference>
<organism evidence="5 6">
    <name type="scientific">Rhabdobacter roseus</name>
    <dbReference type="NCBI Taxonomy" id="1655419"/>
    <lineage>
        <taxon>Bacteria</taxon>
        <taxon>Pseudomonadati</taxon>
        <taxon>Bacteroidota</taxon>
        <taxon>Cytophagia</taxon>
        <taxon>Cytophagales</taxon>
        <taxon>Cytophagaceae</taxon>
        <taxon>Rhabdobacter</taxon>
    </lineage>
</organism>
<evidence type="ECO:0000313" key="6">
    <source>
        <dbReference type="Proteomes" id="UP000557307"/>
    </source>
</evidence>
<dbReference type="AlphaFoldDB" id="A0A840TR98"/>
<keyword evidence="1" id="KW-0812">Transmembrane</keyword>
<dbReference type="InterPro" id="IPR059177">
    <property type="entry name" value="GH29D-like_dom"/>
</dbReference>
<protein>
    <submittedName>
        <fullName evidence="5">Putative membrane protein</fullName>
    </submittedName>
</protein>
<feature type="domain" description="GH29D-like beta-sandwich" evidence="4">
    <location>
        <begin position="490"/>
        <end position="542"/>
    </location>
</feature>
<feature type="transmembrane region" description="Helical" evidence="1">
    <location>
        <begin position="140"/>
        <end position="158"/>
    </location>
</feature>
<feature type="transmembrane region" description="Helical" evidence="1">
    <location>
        <begin position="44"/>
        <end position="63"/>
    </location>
</feature>
<dbReference type="InterPro" id="IPR011429">
    <property type="entry name" value="Cyt_c_Planctomycete-type"/>
</dbReference>
<comment type="caution">
    <text evidence="5">The sequence shown here is derived from an EMBL/GenBank/DDBJ whole genome shotgun (WGS) entry which is preliminary data.</text>
</comment>
<dbReference type="RefSeq" id="WP_184174039.1">
    <property type="nucleotide sequence ID" value="NZ_JACHGF010000003.1"/>
</dbReference>
<keyword evidence="6" id="KW-1185">Reference proteome</keyword>
<keyword evidence="1" id="KW-1133">Transmembrane helix</keyword>
<dbReference type="PANTHER" id="PTHR35889:SF3">
    <property type="entry name" value="F-BOX DOMAIN-CONTAINING PROTEIN"/>
    <property type="match status" value="1"/>
</dbReference>
<evidence type="ECO:0000256" key="1">
    <source>
        <dbReference type="SAM" id="Phobius"/>
    </source>
</evidence>
<dbReference type="EMBL" id="JACHGF010000003">
    <property type="protein sequence ID" value="MBB5284072.1"/>
    <property type="molecule type" value="Genomic_DNA"/>
</dbReference>
<feature type="domain" description="DUF2231" evidence="3">
    <location>
        <begin position="41"/>
        <end position="160"/>
    </location>
</feature>
<reference evidence="5 6" key="1">
    <citation type="submission" date="2020-08" db="EMBL/GenBank/DDBJ databases">
        <title>Genomic Encyclopedia of Type Strains, Phase IV (KMG-IV): sequencing the most valuable type-strain genomes for metagenomic binning, comparative biology and taxonomic classification.</title>
        <authorList>
            <person name="Goeker M."/>
        </authorList>
    </citation>
    <scope>NUCLEOTIDE SEQUENCE [LARGE SCALE GENOMIC DNA]</scope>
    <source>
        <strain evidence="5 6">DSM 105074</strain>
    </source>
</reference>
<dbReference type="Proteomes" id="UP000557307">
    <property type="component" value="Unassembled WGS sequence"/>
</dbReference>
<evidence type="ECO:0000259" key="4">
    <source>
        <dbReference type="Pfam" id="PF13290"/>
    </source>
</evidence>
<feature type="domain" description="Cytochrome C Planctomycete-type" evidence="2">
    <location>
        <begin position="199"/>
        <end position="258"/>
    </location>
</feature>
<name>A0A840TR98_9BACT</name>
<dbReference type="InterPro" id="IPR019251">
    <property type="entry name" value="DUF2231_TM"/>
</dbReference>
<dbReference type="Pfam" id="PF09990">
    <property type="entry name" value="DUF2231"/>
    <property type="match status" value="1"/>
</dbReference>
<keyword evidence="1" id="KW-0472">Membrane</keyword>
<evidence type="ECO:0000259" key="3">
    <source>
        <dbReference type="Pfam" id="PF09990"/>
    </source>
</evidence>